<dbReference type="GO" id="GO:0016757">
    <property type="term" value="F:glycosyltransferase activity"/>
    <property type="evidence" value="ECO:0007669"/>
    <property type="project" value="TreeGrafter"/>
</dbReference>
<organism evidence="2 3">
    <name type="scientific">Phormidesmis priestleyi ULC007</name>
    <dbReference type="NCBI Taxonomy" id="1920490"/>
    <lineage>
        <taxon>Bacteria</taxon>
        <taxon>Bacillati</taxon>
        <taxon>Cyanobacteriota</taxon>
        <taxon>Cyanophyceae</taxon>
        <taxon>Leptolyngbyales</taxon>
        <taxon>Leptolyngbyaceae</taxon>
        <taxon>Phormidesmis</taxon>
    </lineage>
</organism>
<dbReference type="AlphaFoldDB" id="A0A2T1DJL1"/>
<dbReference type="Pfam" id="PF13439">
    <property type="entry name" value="Glyco_transf_4"/>
    <property type="match status" value="1"/>
</dbReference>
<reference evidence="2 3" key="1">
    <citation type="submission" date="2018-02" db="EMBL/GenBank/DDBJ databases">
        <authorList>
            <person name="Cohen D.B."/>
            <person name="Kent A.D."/>
        </authorList>
    </citation>
    <scope>NUCLEOTIDE SEQUENCE [LARGE SCALE GENOMIC DNA]</scope>
    <source>
        <strain evidence="2 3">ULC007</strain>
    </source>
</reference>
<dbReference type="Gene3D" id="3.40.50.2000">
    <property type="entry name" value="Glycogen Phosphorylase B"/>
    <property type="match status" value="2"/>
</dbReference>
<name>A0A2T1DJL1_9CYAN</name>
<proteinExistence type="predicted"/>
<keyword evidence="2" id="KW-0808">Transferase</keyword>
<gene>
    <name evidence="2" type="ORF">C7B65_07025</name>
</gene>
<dbReference type="PANTHER" id="PTHR45947:SF3">
    <property type="entry name" value="SULFOQUINOVOSYL TRANSFERASE SQD2"/>
    <property type="match status" value="1"/>
</dbReference>
<evidence type="ECO:0000313" key="3">
    <source>
        <dbReference type="Proteomes" id="UP000238634"/>
    </source>
</evidence>
<sequence length="392" mass="44781">MNTPRIFSVIEGYIGHRTYGQLMQNYFSHSDGCNIDLYWHDQDRELHSKLLRRLLSYQSSNHWVRKQNFDLFLFRVQLALAYLSRRVLLRNLGKADYSALHFHTQPLAYLCLDLMREMPTVISLDRTAAQASREYTKPNLRWTFSPNLRLDKKVFEAAKDVVTFSEAARRSVIDDYGIIPEKVTVIYPGVDLKKIPLAASTTKSKPYKILFVGGDFERKGGHDLVKVFLEKFADRAELHLVTQTPIQADHPNIYLYKNIKAYTPEWLQLYHQADVFAMPTYAEPFGWVFLEAMAAGLPIIATHITAIPEMVTHGENGFLIEPGDRTALAQSIEHLINSPELGQKMGQQGRQLVEQKFNAQTHFEKLENLLKGAIAPPYAVSNVSDPRCALKS</sequence>
<dbReference type="Proteomes" id="UP000238634">
    <property type="component" value="Unassembled WGS sequence"/>
</dbReference>
<evidence type="ECO:0000259" key="1">
    <source>
        <dbReference type="Pfam" id="PF13439"/>
    </source>
</evidence>
<dbReference type="InterPro" id="IPR050194">
    <property type="entry name" value="Glycosyltransferase_grp1"/>
</dbReference>
<dbReference type="RefSeq" id="WP_073070118.1">
    <property type="nucleotide sequence ID" value="NZ_MPPI01000005.1"/>
</dbReference>
<dbReference type="OrthoDB" id="503519at2"/>
<protein>
    <submittedName>
        <fullName evidence="2">Glycosyltransferase family 1 protein</fullName>
    </submittedName>
</protein>
<dbReference type="SUPFAM" id="SSF53756">
    <property type="entry name" value="UDP-Glycosyltransferase/glycogen phosphorylase"/>
    <property type="match status" value="1"/>
</dbReference>
<feature type="domain" description="Glycosyltransferase subfamily 4-like N-terminal" evidence="1">
    <location>
        <begin position="32"/>
        <end position="193"/>
    </location>
</feature>
<dbReference type="STRING" id="1920490.GCA_001895925_02687"/>
<dbReference type="InterPro" id="IPR028098">
    <property type="entry name" value="Glyco_trans_4-like_N"/>
</dbReference>
<dbReference type="CDD" id="cd03801">
    <property type="entry name" value="GT4_PimA-like"/>
    <property type="match status" value="1"/>
</dbReference>
<evidence type="ECO:0000313" key="2">
    <source>
        <dbReference type="EMBL" id="PSB20651.1"/>
    </source>
</evidence>
<keyword evidence="3" id="KW-1185">Reference proteome</keyword>
<dbReference type="Pfam" id="PF13692">
    <property type="entry name" value="Glyco_trans_1_4"/>
    <property type="match status" value="1"/>
</dbReference>
<accession>A0A2T1DJL1</accession>
<reference evidence="2 3" key="2">
    <citation type="submission" date="2018-03" db="EMBL/GenBank/DDBJ databases">
        <title>The ancient ancestry and fast evolution of plastids.</title>
        <authorList>
            <person name="Moore K.R."/>
            <person name="Magnabosco C."/>
            <person name="Momper L."/>
            <person name="Gold D.A."/>
            <person name="Bosak T."/>
            <person name="Fournier G.P."/>
        </authorList>
    </citation>
    <scope>NUCLEOTIDE SEQUENCE [LARGE SCALE GENOMIC DNA]</scope>
    <source>
        <strain evidence="2 3">ULC007</strain>
    </source>
</reference>
<comment type="caution">
    <text evidence="2">The sequence shown here is derived from an EMBL/GenBank/DDBJ whole genome shotgun (WGS) entry which is preliminary data.</text>
</comment>
<dbReference type="PANTHER" id="PTHR45947">
    <property type="entry name" value="SULFOQUINOVOSYL TRANSFERASE SQD2"/>
    <property type="match status" value="1"/>
</dbReference>
<dbReference type="EMBL" id="PVWG01000005">
    <property type="protein sequence ID" value="PSB20651.1"/>
    <property type="molecule type" value="Genomic_DNA"/>
</dbReference>